<sequence>MDPARIRPRSAEPWWRAEPVIGLSVGRGSLPAMANSVVHFRSSFEPGEPRPDLAGGDGPAVDGLTVEVAGGPAHAPAAKPGVGFTGRHALRYAAERASAAPRSVALFAVDVEVGPDTELSYVLFPEFTSGDLTYAATYAAVDLEFADGTRLSELGARDQYDQPADAAAQGAARMLYADQWNLRRIAVGAVAAGRRVTAVLLTHHQPDGPVDTDGTVPFRGWVDDIVLAERARPAGEPRRLSDHVLTTRGTHSSGAFSRGNNVPAAAVPLGFNFWTPVTDAGTLRWEYEYHGGNDDENRPRLQALGLSHQPSPWMGDRQTFQVMPSSAAGTPDADRTARALSFSHDNEIARPHWYSVTFDDGLVAEIAPADHAAMFRFTFTGPTSTLLFDNVDADAGVSVDPETGVLTGYTDVGSQRSNGASRMFVYAEFDRPVVESGRPDGVGERAHAAAYARFDPTGDRTVTMRIATSLISLDQARHNLALEIGADDTFDDVRERAQRQWDDTLGVLEVEGASEDQLTTLYSNLYRLYLYPNSGYENTGTVQRPIYAHAVQSATSSPSSGPTRTGADVVPGKAYVNNGFWDTYRTTWPAYALLTPTLAGELVEGFVQQYRDGGWIARWSSPGYADCMVGTSSDVAFADAYCKGIEGFDAWAAYESAVKNATVRPPNPFVGRKGMERSPFLGYTPEEATEEAMSWSMDGYINDFGIAMMAGQLARDVGPDDARYARLREEEEYFRRRALGYVHLFDPAVGFFQGRHGDGSRRLSPQEFDPRMWGFDYTETNAWNMAFHVPHDGAGLAWLYGGREALARRLDEFFATPETGEERFKGSYHHVIHEMIEARDVRMGMYGHSNQPAHHIAYMYTYAGQPARTQEKVREVLTRLYVGSELGQGYCGDEDNGEMSAWQVFSALGFYPLQMGSPRYAIGSPLFTRATVHLESGADLVISAPDNSADNIYVQGLTVDGVPYDRAWLPHDLLAKGGVLEFAMGPEPSGWASGPDAAPPSVTEPGEAPAPLVDVTRPSSGTARASEGVDAEPLFDDTSAGSVAFAGTRRWVSYELAAPARVGFYTLTSPVDNAGAAPEAWVLAGSRDGTSWEVLDTRSGEEFGWPLQTRPFQVAAPGDYTHYRLGLAPATETTAGGTPVSLAQVELLA</sequence>
<dbReference type="InterPro" id="IPR041371">
    <property type="entry name" value="GH92_N"/>
</dbReference>
<dbReference type="GO" id="GO:0005975">
    <property type="term" value="P:carbohydrate metabolic process"/>
    <property type="evidence" value="ECO:0007669"/>
    <property type="project" value="InterPro"/>
</dbReference>
<dbReference type="RefSeq" id="WP_179787517.1">
    <property type="nucleotide sequence ID" value="NZ_BAAARR010000010.1"/>
</dbReference>
<dbReference type="InterPro" id="IPR008928">
    <property type="entry name" value="6-hairpin_glycosidase_sf"/>
</dbReference>
<reference evidence="4 5" key="1">
    <citation type="submission" date="2020-07" db="EMBL/GenBank/DDBJ databases">
        <title>Sequencing the genomes of 1000 actinobacteria strains.</title>
        <authorList>
            <person name="Klenk H.-P."/>
        </authorList>
    </citation>
    <scope>NUCLEOTIDE SEQUENCE [LARGE SCALE GENOMIC DNA]</scope>
    <source>
        <strain evidence="4 5">DSM 18448</strain>
    </source>
</reference>
<dbReference type="InterPro" id="IPR012939">
    <property type="entry name" value="Glyco_hydro_92"/>
</dbReference>
<gene>
    <name evidence="4" type="ORF">F4554_002504</name>
</gene>
<dbReference type="Gene3D" id="1.20.1050.60">
    <property type="entry name" value="alpha-1,2-mannosidase"/>
    <property type="match status" value="1"/>
</dbReference>
<feature type="domain" description="Glycosyl hydrolase family 92 N-terminal" evidence="3">
    <location>
        <begin position="246"/>
        <end position="469"/>
    </location>
</feature>
<dbReference type="Gene3D" id="2.70.98.10">
    <property type="match status" value="1"/>
</dbReference>
<dbReference type="Gene3D" id="1.20.1610.10">
    <property type="entry name" value="alpha-1,2-mannosidases domains"/>
    <property type="match status" value="1"/>
</dbReference>
<evidence type="ECO:0000313" key="4">
    <source>
        <dbReference type="EMBL" id="NYH89866.1"/>
    </source>
</evidence>
<dbReference type="GO" id="GO:0005829">
    <property type="term" value="C:cytosol"/>
    <property type="evidence" value="ECO:0007669"/>
    <property type="project" value="TreeGrafter"/>
</dbReference>
<evidence type="ECO:0000259" key="2">
    <source>
        <dbReference type="Pfam" id="PF07971"/>
    </source>
</evidence>
<dbReference type="Gene3D" id="3.30.2080.10">
    <property type="entry name" value="GH92 mannosidase domain"/>
    <property type="match status" value="1"/>
</dbReference>
<dbReference type="Pfam" id="PF07971">
    <property type="entry name" value="Glyco_hydro_92"/>
    <property type="match status" value="1"/>
</dbReference>
<dbReference type="PANTHER" id="PTHR12143:SF43">
    <property type="entry name" value="PUTATIVE-RELATED"/>
    <property type="match status" value="1"/>
</dbReference>
<dbReference type="Proteomes" id="UP000579605">
    <property type="component" value="Unassembled WGS sequence"/>
</dbReference>
<evidence type="ECO:0000256" key="1">
    <source>
        <dbReference type="SAM" id="MobiDB-lite"/>
    </source>
</evidence>
<dbReference type="InterPro" id="IPR005887">
    <property type="entry name" value="GH92_a_mannosidase_put"/>
</dbReference>
<dbReference type="InterPro" id="IPR050883">
    <property type="entry name" value="PNGase"/>
</dbReference>
<evidence type="ECO:0000313" key="5">
    <source>
        <dbReference type="Proteomes" id="UP000579605"/>
    </source>
</evidence>
<accession>A0A852ZN47</accession>
<feature type="region of interest" description="Disordered" evidence="1">
    <location>
        <begin position="988"/>
        <end position="1033"/>
    </location>
</feature>
<dbReference type="InterPro" id="IPR014718">
    <property type="entry name" value="GH-type_carb-bd"/>
</dbReference>
<keyword evidence="5" id="KW-1185">Reference proteome</keyword>
<comment type="caution">
    <text evidence="4">The sequence shown here is derived from an EMBL/GenBank/DDBJ whole genome shotgun (WGS) entry which is preliminary data.</text>
</comment>
<dbReference type="FunFam" id="1.20.1050.60:FF:000001">
    <property type="entry name" value="Putative alpha-1,2-mannosidase"/>
    <property type="match status" value="1"/>
</dbReference>
<dbReference type="NCBIfam" id="TIGR01180">
    <property type="entry name" value="aman2_put"/>
    <property type="match status" value="1"/>
</dbReference>
<dbReference type="EMBL" id="JACBZH010000001">
    <property type="protein sequence ID" value="NYH89866.1"/>
    <property type="molecule type" value="Genomic_DNA"/>
</dbReference>
<dbReference type="AlphaFoldDB" id="A0A852ZN47"/>
<organism evidence="4 5">
    <name type="scientific">Actinopolymorpha rutila</name>
    <dbReference type="NCBI Taxonomy" id="446787"/>
    <lineage>
        <taxon>Bacteria</taxon>
        <taxon>Bacillati</taxon>
        <taxon>Actinomycetota</taxon>
        <taxon>Actinomycetes</taxon>
        <taxon>Propionibacteriales</taxon>
        <taxon>Actinopolymorphaceae</taxon>
        <taxon>Actinopolymorpha</taxon>
    </lineage>
</organism>
<dbReference type="GO" id="GO:0030246">
    <property type="term" value="F:carbohydrate binding"/>
    <property type="evidence" value="ECO:0007669"/>
    <property type="project" value="InterPro"/>
</dbReference>
<dbReference type="GO" id="GO:0006516">
    <property type="term" value="P:glycoprotein catabolic process"/>
    <property type="evidence" value="ECO:0007669"/>
    <property type="project" value="TreeGrafter"/>
</dbReference>
<proteinExistence type="predicted"/>
<dbReference type="Pfam" id="PF17678">
    <property type="entry name" value="Glyco_hydro_92N"/>
    <property type="match status" value="1"/>
</dbReference>
<dbReference type="GO" id="GO:0000224">
    <property type="term" value="F:peptide-N4-(N-acetyl-beta-glucosaminyl)asparagine amidase activity"/>
    <property type="evidence" value="ECO:0007669"/>
    <property type="project" value="TreeGrafter"/>
</dbReference>
<evidence type="ECO:0000259" key="3">
    <source>
        <dbReference type="Pfam" id="PF17678"/>
    </source>
</evidence>
<dbReference type="PANTHER" id="PTHR12143">
    <property type="entry name" value="PEPTIDE N-GLYCANASE PNGASE -RELATED"/>
    <property type="match status" value="1"/>
</dbReference>
<feature type="domain" description="Glycosyl hydrolase family 92" evidence="2">
    <location>
        <begin position="475"/>
        <end position="986"/>
    </location>
</feature>
<name>A0A852ZN47_9ACTN</name>
<dbReference type="SUPFAM" id="SSF48208">
    <property type="entry name" value="Six-hairpin glycosidases"/>
    <property type="match status" value="1"/>
</dbReference>
<protein>
    <submittedName>
        <fullName evidence="4">Putative alpha-1,2-mannosidase</fullName>
    </submittedName>
</protein>
<dbReference type="FunFam" id="3.30.2080.10:FF:000001">
    <property type="entry name" value="Alpha-1,2-mannosidase subfamily"/>
    <property type="match status" value="1"/>
</dbReference>